<dbReference type="EMBL" id="BGZK01001401">
    <property type="protein sequence ID" value="GBP79116.1"/>
    <property type="molecule type" value="Genomic_DNA"/>
</dbReference>
<dbReference type="Proteomes" id="UP000299102">
    <property type="component" value="Unassembled WGS sequence"/>
</dbReference>
<reference evidence="1 2" key="1">
    <citation type="journal article" date="2019" name="Commun. Biol.">
        <title>The bagworm genome reveals a unique fibroin gene that provides high tensile strength.</title>
        <authorList>
            <person name="Kono N."/>
            <person name="Nakamura H."/>
            <person name="Ohtoshi R."/>
            <person name="Tomita M."/>
            <person name="Numata K."/>
            <person name="Arakawa K."/>
        </authorList>
    </citation>
    <scope>NUCLEOTIDE SEQUENCE [LARGE SCALE GENOMIC DNA]</scope>
</reference>
<name>A0A4C1YS75_EUMVA</name>
<sequence length="139" mass="15669">MKKSNENNHHLVVASLFLSSTARQTSRFEISTMYDLEPPLMNPRPAVVRPVIGSTGDVSCQSPFLLADSVNYINYSRPSMDFLASDFVSTSNPASWLFRLHVECMSSLAQALFNDFSSLRYIGFEVISRMPHNRAEFLV</sequence>
<gene>
    <name evidence="1" type="ORF">EVAR_54476_1</name>
</gene>
<accession>A0A4C1YS75</accession>
<evidence type="ECO:0000313" key="2">
    <source>
        <dbReference type="Proteomes" id="UP000299102"/>
    </source>
</evidence>
<proteinExistence type="predicted"/>
<keyword evidence="2" id="KW-1185">Reference proteome</keyword>
<organism evidence="1 2">
    <name type="scientific">Eumeta variegata</name>
    <name type="common">Bagworm moth</name>
    <name type="synonym">Eumeta japonica</name>
    <dbReference type="NCBI Taxonomy" id="151549"/>
    <lineage>
        <taxon>Eukaryota</taxon>
        <taxon>Metazoa</taxon>
        <taxon>Ecdysozoa</taxon>
        <taxon>Arthropoda</taxon>
        <taxon>Hexapoda</taxon>
        <taxon>Insecta</taxon>
        <taxon>Pterygota</taxon>
        <taxon>Neoptera</taxon>
        <taxon>Endopterygota</taxon>
        <taxon>Lepidoptera</taxon>
        <taxon>Glossata</taxon>
        <taxon>Ditrysia</taxon>
        <taxon>Tineoidea</taxon>
        <taxon>Psychidae</taxon>
        <taxon>Oiketicinae</taxon>
        <taxon>Eumeta</taxon>
    </lineage>
</organism>
<protein>
    <submittedName>
        <fullName evidence="1">Uncharacterized protein</fullName>
    </submittedName>
</protein>
<comment type="caution">
    <text evidence="1">The sequence shown here is derived from an EMBL/GenBank/DDBJ whole genome shotgun (WGS) entry which is preliminary data.</text>
</comment>
<evidence type="ECO:0000313" key="1">
    <source>
        <dbReference type="EMBL" id="GBP79116.1"/>
    </source>
</evidence>
<dbReference type="AlphaFoldDB" id="A0A4C1YS75"/>